<feature type="region of interest" description="Disordered" evidence="5">
    <location>
        <begin position="680"/>
        <end position="701"/>
    </location>
</feature>
<feature type="region of interest" description="Disordered" evidence="5">
    <location>
        <begin position="1027"/>
        <end position="1153"/>
    </location>
</feature>
<organism evidence="6 7">
    <name type="scientific">Tegillarca granosa</name>
    <name type="common">Malaysian cockle</name>
    <name type="synonym">Anadara granosa</name>
    <dbReference type="NCBI Taxonomy" id="220873"/>
    <lineage>
        <taxon>Eukaryota</taxon>
        <taxon>Metazoa</taxon>
        <taxon>Spiralia</taxon>
        <taxon>Lophotrochozoa</taxon>
        <taxon>Mollusca</taxon>
        <taxon>Bivalvia</taxon>
        <taxon>Autobranchia</taxon>
        <taxon>Pteriomorphia</taxon>
        <taxon>Arcoida</taxon>
        <taxon>Arcoidea</taxon>
        <taxon>Arcidae</taxon>
        <taxon>Tegillarca</taxon>
    </lineage>
</organism>
<dbReference type="Proteomes" id="UP001217089">
    <property type="component" value="Unassembled WGS sequence"/>
</dbReference>
<keyword evidence="3" id="KW-0175">Coiled coil</keyword>
<dbReference type="InterPro" id="IPR002110">
    <property type="entry name" value="Ankyrin_rpt"/>
</dbReference>
<accession>A0ABQ9ENE9</accession>
<feature type="region of interest" description="Disordered" evidence="5">
    <location>
        <begin position="1203"/>
        <end position="1234"/>
    </location>
</feature>
<feature type="compositionally biased region" description="Polar residues" evidence="5">
    <location>
        <begin position="1"/>
        <end position="10"/>
    </location>
</feature>
<comment type="caution">
    <text evidence="6">The sequence shown here is derived from an EMBL/GenBank/DDBJ whole genome shotgun (WGS) entry which is preliminary data.</text>
</comment>
<evidence type="ECO:0000256" key="3">
    <source>
        <dbReference type="ARBA" id="ARBA00023054"/>
    </source>
</evidence>
<feature type="compositionally biased region" description="Low complexity" evidence="5">
    <location>
        <begin position="1121"/>
        <end position="1132"/>
    </location>
</feature>
<dbReference type="PANTHER" id="PTHR24168">
    <property type="entry name" value="KN MOTIF AND ANKYRIN REPEAT DOMAIN-CONTAINING"/>
    <property type="match status" value="1"/>
</dbReference>
<evidence type="ECO:0000256" key="4">
    <source>
        <dbReference type="PROSITE-ProRule" id="PRU00023"/>
    </source>
</evidence>
<dbReference type="PROSITE" id="PS50088">
    <property type="entry name" value="ANK_REPEAT"/>
    <property type="match status" value="1"/>
</dbReference>
<evidence type="ECO:0000256" key="2">
    <source>
        <dbReference type="ARBA" id="ARBA00023043"/>
    </source>
</evidence>
<feature type="compositionally biased region" description="Polar residues" evidence="5">
    <location>
        <begin position="1080"/>
        <end position="1090"/>
    </location>
</feature>
<dbReference type="PANTHER" id="PTHR24168:SF21">
    <property type="entry name" value="KANK, ISOFORM D"/>
    <property type="match status" value="1"/>
</dbReference>
<feature type="compositionally biased region" description="Polar residues" evidence="5">
    <location>
        <begin position="1133"/>
        <end position="1153"/>
    </location>
</feature>
<feature type="region of interest" description="Disordered" evidence="5">
    <location>
        <begin position="927"/>
        <end position="953"/>
    </location>
</feature>
<dbReference type="Pfam" id="PF12075">
    <property type="entry name" value="KN_motif"/>
    <property type="match status" value="1"/>
</dbReference>
<proteinExistence type="predicted"/>
<feature type="repeat" description="ANK" evidence="4">
    <location>
        <begin position="1413"/>
        <end position="1438"/>
    </location>
</feature>
<dbReference type="SUPFAM" id="SSF48403">
    <property type="entry name" value="Ankyrin repeat"/>
    <property type="match status" value="1"/>
</dbReference>
<feature type="region of interest" description="Disordered" evidence="5">
    <location>
        <begin position="1261"/>
        <end position="1305"/>
    </location>
</feature>
<dbReference type="EMBL" id="JARBDR010000813">
    <property type="protein sequence ID" value="KAJ8305426.1"/>
    <property type="molecule type" value="Genomic_DNA"/>
</dbReference>
<dbReference type="InterPro" id="IPR047184">
    <property type="entry name" value="KANK1-4"/>
</dbReference>
<feature type="compositionally biased region" description="Basic and acidic residues" evidence="5">
    <location>
        <begin position="417"/>
        <end position="426"/>
    </location>
</feature>
<feature type="compositionally biased region" description="Low complexity" evidence="5">
    <location>
        <begin position="1050"/>
        <end position="1068"/>
    </location>
</feature>
<keyword evidence="2 4" id="KW-0040">ANK repeat</keyword>
<evidence type="ECO:0008006" key="8">
    <source>
        <dbReference type="Google" id="ProtNLM"/>
    </source>
</evidence>
<feature type="compositionally biased region" description="Polar residues" evidence="5">
    <location>
        <begin position="243"/>
        <end position="253"/>
    </location>
</feature>
<dbReference type="InterPro" id="IPR021939">
    <property type="entry name" value="KN_motif"/>
</dbReference>
<keyword evidence="1" id="KW-0677">Repeat</keyword>
<gene>
    <name evidence="6" type="ORF">KUTeg_015971</name>
</gene>
<dbReference type="InterPro" id="IPR036770">
    <property type="entry name" value="Ankyrin_rpt-contain_sf"/>
</dbReference>
<evidence type="ECO:0000313" key="7">
    <source>
        <dbReference type="Proteomes" id="UP001217089"/>
    </source>
</evidence>
<feature type="region of interest" description="Disordered" evidence="5">
    <location>
        <begin position="234"/>
        <end position="254"/>
    </location>
</feature>
<dbReference type="Pfam" id="PF12796">
    <property type="entry name" value="Ank_2"/>
    <property type="match status" value="1"/>
</dbReference>
<evidence type="ECO:0000256" key="1">
    <source>
        <dbReference type="ARBA" id="ARBA00022737"/>
    </source>
</evidence>
<dbReference type="SMART" id="SM00248">
    <property type="entry name" value="ANK"/>
    <property type="match status" value="1"/>
</dbReference>
<evidence type="ECO:0000313" key="6">
    <source>
        <dbReference type="EMBL" id="KAJ8305426.1"/>
    </source>
</evidence>
<reference evidence="6 7" key="1">
    <citation type="submission" date="2022-12" db="EMBL/GenBank/DDBJ databases">
        <title>Chromosome-level genome of Tegillarca granosa.</title>
        <authorList>
            <person name="Kim J."/>
        </authorList>
    </citation>
    <scope>NUCLEOTIDE SEQUENCE [LARGE SCALE GENOMIC DNA]</scope>
    <source>
        <strain evidence="6">Teg-2019</strain>
        <tissue evidence="6">Adductor muscle</tissue>
    </source>
</reference>
<dbReference type="PROSITE" id="PS50297">
    <property type="entry name" value="ANK_REP_REGION"/>
    <property type="match status" value="1"/>
</dbReference>
<feature type="region of interest" description="Disordered" evidence="5">
    <location>
        <begin position="407"/>
        <end position="439"/>
    </location>
</feature>
<sequence length="1488" mass="163886">MTTSSEFRTMSTEETRGNLVTGAPPPPILTRGPVSAIMDVPQLDANHNRTDFKSMDMDQRTSSLRRIQSESATAEYKTNTLPMYSREMATAQIVSKPVRKTESVTAEIKGRENGHWKRDQKVQFVDGKCGCCPYGYHVDLDFVNYCETLSDGSYLSKLKRIEREKRKLRKSMEVFLRQQEQSEDYHSNMESANFIKTIDYQNSATNKMLDEIDSSVGNTIQSIDHMMYTTRFTSDSEESSSSAQNSMKFSTFPRSRGKNIQEEITQYNSGYVTTGLNDSQNSLSSISTLSSEKASPMVSTFGQSSSSNVTVHDETTFQRITQITSDQLAATMATHLPSDDGAASPQSNTTNMSKQSLQAIREAMAFSLQRMKELEEQVKALPVLQVRISVLKEEKRLLELKLKAKDRKPSTRTIGVSDDRIDDVPKQKSPPPTPPKKVRMVGVGDRSVLEPYLLQPNLPESYTIRDNEMFSKETYVLERERSQTAVYSPFTKTPPKPLTRTIGVGESNVFDDGLKIHEKELRTVILGQTQSVGKRNVGVECRVHTRDVGVSYAFDDEKPTTRTVGVGVNLDYGMVNFKAEEMRTAIQTVLHRSVRSIGVTCDFKPQKVDAGIQYSSYSLRSIGVGDCNIDVECRPPVPKRTIGIDALPTVFNKSVNTDHGWKLDASTSTVRMFTDNKASMTERARQNNTGTMTEEKATTSDTTQTEKKVFIFMDQIKNASCNTQKIRTSNAAMNTDIERQKMKFTKSCNTEQVRRRDIGIGDDRIDSFICSFEDDEPKMEETTEEIVYKTEEKIVESGWTDRLKAQQMLRKFETYGDESTNESSKEVTQTSDDTTLKMIQNALDSSKKSDNVNTDQKSWKDLDKMEEVVEKKITSQGDGGNYTVTTITTRKSLGDDKQTSVTKRGDIGGQEISQVILSGADMGKMLGESSDMSSSRGLVSMSDGSGGTSDSGYSSRHIVTKISGSVAGGGVNKIEKIDLTGDGDLSGGGYTTSKSIITRSSALGGDQDGDHGLSSGGYTNRQVISKISSKQMSSSPGDFDISSDGNQSFSSGGYTIRTSSSSSGSGMSPRELSDNDQRSSSEGFTRTKIISSRVSSSSSGDHEMSPSVHMKIGQMLDDSQEMSSGSSRSEYSTTVIRSSNISGDTGDQSLSTSEQASKLKAELDDLGVGLKSSTGIFETSETIVYDIGGKSYYEKYLDLTGGRSSKSSDGGLTIQNQHSQSPGGGSSASGQEQKTGILKSCIKKSKEETQVKKGITFAENVTGGYTSSSTEEDSTAEEEEEEGSDSSSDDDDDSYEEGSYDGREGSIVYQCKDDEAIAQGLPGAKMFDQNIRETYELSDEMRVSCEVLAKYLEDSTEVQTKELNKSLNVIQQDWFKISSHKLSETHQVEDFLSCFNEISPRLLEYVVNMQDSNGNTAVHYAVSHCNFEIVNLLLDTGVVDLNKQNKAGYTATMLCTLAYTQTDRQREVAQRLFSMSDVDATASKASIS</sequence>
<feature type="compositionally biased region" description="Acidic residues" evidence="5">
    <location>
        <begin position="1270"/>
        <end position="1299"/>
    </location>
</feature>
<protein>
    <recommendedName>
        <fullName evidence="8">KN motif and ankyrin repeat domain-containing protein 1</fullName>
    </recommendedName>
</protein>
<keyword evidence="7" id="KW-1185">Reference proteome</keyword>
<dbReference type="Gene3D" id="1.25.40.20">
    <property type="entry name" value="Ankyrin repeat-containing domain"/>
    <property type="match status" value="1"/>
</dbReference>
<feature type="region of interest" description="Disordered" evidence="5">
    <location>
        <begin position="1"/>
        <end position="26"/>
    </location>
</feature>
<evidence type="ECO:0000256" key="5">
    <source>
        <dbReference type="SAM" id="MobiDB-lite"/>
    </source>
</evidence>
<feature type="compositionally biased region" description="Polar residues" evidence="5">
    <location>
        <begin position="1203"/>
        <end position="1214"/>
    </location>
</feature>
<name>A0ABQ9ENE9_TEGGR</name>